<feature type="compositionally biased region" description="Pro residues" evidence="1">
    <location>
        <begin position="178"/>
        <end position="187"/>
    </location>
</feature>
<accession>A0A852U0K5</accession>
<dbReference type="EMBL" id="JACCCC010000001">
    <property type="protein sequence ID" value="NYE49075.1"/>
    <property type="molecule type" value="Genomic_DNA"/>
</dbReference>
<evidence type="ECO:0000313" key="3">
    <source>
        <dbReference type="EMBL" id="NYE49075.1"/>
    </source>
</evidence>
<proteinExistence type="predicted"/>
<keyword evidence="2" id="KW-0472">Membrane</keyword>
<dbReference type="RefSeq" id="WP_179644796.1">
    <property type="nucleotide sequence ID" value="NZ_BAAAYY010000031.1"/>
</dbReference>
<evidence type="ECO:0000256" key="2">
    <source>
        <dbReference type="SAM" id="Phobius"/>
    </source>
</evidence>
<keyword evidence="4" id="KW-1185">Reference proteome</keyword>
<dbReference type="Proteomes" id="UP000589036">
    <property type="component" value="Unassembled WGS sequence"/>
</dbReference>
<keyword evidence="2" id="KW-1133">Transmembrane helix</keyword>
<sequence length="240" mass="25125">MTEPFDDRFEERLRAAMSAEADSVQPSPDALDRIRTRTERNRMPWFGLTWLRPAVAVAAAALIVGSVLLGTPQIRDQVLPDSMTAASESQETGSNGDHADDTFDGPVAPETETDQERDRPSREGAQSPSPEPGPSGSDDAAGMTTACTPPQQDPTPGEARTLEESEEEAAPAESCAPSPDPTDPGAPSPGDDDQTGDGDDGGRGDGDGDDSAPDPEDTPEPEPEPTDGGEEQPSTSDQTQ</sequence>
<keyword evidence="2" id="KW-0812">Transmembrane</keyword>
<comment type="caution">
    <text evidence="3">The sequence shown here is derived from an EMBL/GenBank/DDBJ whole genome shotgun (WGS) entry which is preliminary data.</text>
</comment>
<organism evidence="3 4">
    <name type="scientific">Spinactinospora alkalitolerans</name>
    <dbReference type="NCBI Taxonomy" id="687207"/>
    <lineage>
        <taxon>Bacteria</taxon>
        <taxon>Bacillati</taxon>
        <taxon>Actinomycetota</taxon>
        <taxon>Actinomycetes</taxon>
        <taxon>Streptosporangiales</taxon>
        <taxon>Nocardiopsidaceae</taxon>
        <taxon>Spinactinospora</taxon>
    </lineage>
</organism>
<feature type="compositionally biased region" description="Polar residues" evidence="1">
    <location>
        <begin position="84"/>
        <end position="95"/>
    </location>
</feature>
<dbReference type="AlphaFoldDB" id="A0A852U0K5"/>
<gene>
    <name evidence="3" type="ORF">HDA32_004195</name>
</gene>
<feature type="compositionally biased region" description="Acidic residues" evidence="1">
    <location>
        <begin position="207"/>
        <end position="230"/>
    </location>
</feature>
<protein>
    <submittedName>
        <fullName evidence="3">Uncharacterized protein</fullName>
    </submittedName>
</protein>
<feature type="compositionally biased region" description="Acidic residues" evidence="1">
    <location>
        <begin position="190"/>
        <end position="199"/>
    </location>
</feature>
<evidence type="ECO:0000256" key="1">
    <source>
        <dbReference type="SAM" id="MobiDB-lite"/>
    </source>
</evidence>
<reference evidence="3 4" key="1">
    <citation type="submission" date="2020-07" db="EMBL/GenBank/DDBJ databases">
        <title>Sequencing the genomes of 1000 actinobacteria strains.</title>
        <authorList>
            <person name="Klenk H.-P."/>
        </authorList>
    </citation>
    <scope>NUCLEOTIDE SEQUENCE [LARGE SCALE GENOMIC DNA]</scope>
    <source>
        <strain evidence="3 4">CXB654</strain>
    </source>
</reference>
<evidence type="ECO:0000313" key="4">
    <source>
        <dbReference type="Proteomes" id="UP000589036"/>
    </source>
</evidence>
<feature type="transmembrane region" description="Helical" evidence="2">
    <location>
        <begin position="50"/>
        <end position="69"/>
    </location>
</feature>
<name>A0A852U0K5_9ACTN</name>
<feature type="region of interest" description="Disordered" evidence="1">
    <location>
        <begin position="83"/>
        <end position="240"/>
    </location>
</feature>